<proteinExistence type="predicted"/>
<evidence type="ECO:0000259" key="1">
    <source>
        <dbReference type="Pfam" id="PF00027"/>
    </source>
</evidence>
<comment type="caution">
    <text evidence="2">The sequence shown here is derived from an EMBL/GenBank/DDBJ whole genome shotgun (WGS) entry which is preliminary data.</text>
</comment>
<dbReference type="EMBL" id="QAOT01000019">
    <property type="protein sequence ID" value="PTR13858.1"/>
    <property type="molecule type" value="Genomic_DNA"/>
</dbReference>
<feature type="domain" description="Cyclic nucleotide-binding" evidence="1">
    <location>
        <begin position="2"/>
        <end position="74"/>
    </location>
</feature>
<reference evidence="2 3" key="1">
    <citation type="submission" date="2018-04" db="EMBL/GenBank/DDBJ databases">
        <title>Genomic Encyclopedia of Type Strains, Phase III (KMG-III): the genomes of soil and plant-associated and newly described type strains.</title>
        <authorList>
            <person name="Whitman W."/>
        </authorList>
    </citation>
    <scope>NUCLEOTIDE SEQUENCE [LARGE SCALE GENOMIC DNA]</scope>
    <source>
        <strain evidence="2 3">KA25</strain>
    </source>
</reference>
<accession>A0A2T5JUY1</accession>
<name>A0A2T5JUY1_9RHOB</name>
<dbReference type="AlphaFoldDB" id="A0A2T5JUY1"/>
<dbReference type="Pfam" id="PF00027">
    <property type="entry name" value="cNMP_binding"/>
    <property type="match status" value="1"/>
</dbReference>
<organism evidence="2 3">
    <name type="scientific">Cereibacter azotoformans</name>
    <dbReference type="NCBI Taxonomy" id="43057"/>
    <lineage>
        <taxon>Bacteria</taxon>
        <taxon>Pseudomonadati</taxon>
        <taxon>Pseudomonadota</taxon>
        <taxon>Alphaproteobacteria</taxon>
        <taxon>Rhodobacterales</taxon>
        <taxon>Paracoccaceae</taxon>
        <taxon>Cereibacter</taxon>
    </lineage>
</organism>
<protein>
    <recommendedName>
        <fullName evidence="1">Cyclic nucleotide-binding domain-containing protein</fullName>
    </recommendedName>
</protein>
<dbReference type="InterPro" id="IPR018490">
    <property type="entry name" value="cNMP-bd_dom_sf"/>
</dbReference>
<dbReference type="InterPro" id="IPR000595">
    <property type="entry name" value="cNMP-bd_dom"/>
</dbReference>
<dbReference type="Gene3D" id="2.60.120.10">
    <property type="entry name" value="Jelly Rolls"/>
    <property type="match status" value="1"/>
</dbReference>
<evidence type="ECO:0000313" key="3">
    <source>
        <dbReference type="Proteomes" id="UP000244060"/>
    </source>
</evidence>
<keyword evidence="3" id="KW-1185">Reference proteome</keyword>
<gene>
    <name evidence="2" type="ORF">C8J28_11923</name>
</gene>
<sequence length="106" mass="11894">MIHQGQERRSPHDLASGWASSCKLLPDGRRQIVDVQIPREFLGLRSLLFRTSDHNIMPVTRIEASEVSIQDLLRDFNRVPRPAAAVPWAALRDEAMLVEHLGVGAC</sequence>
<dbReference type="Proteomes" id="UP000244060">
    <property type="component" value="Unassembled WGS sequence"/>
</dbReference>
<evidence type="ECO:0000313" key="2">
    <source>
        <dbReference type="EMBL" id="PTR13858.1"/>
    </source>
</evidence>
<dbReference type="InterPro" id="IPR014710">
    <property type="entry name" value="RmlC-like_jellyroll"/>
</dbReference>
<dbReference type="SUPFAM" id="SSF51206">
    <property type="entry name" value="cAMP-binding domain-like"/>
    <property type="match status" value="1"/>
</dbReference>